<keyword evidence="1" id="KW-1133">Transmembrane helix</keyword>
<dbReference type="EMBL" id="LR134117">
    <property type="protein sequence ID" value="VDZ61506.1"/>
    <property type="molecule type" value="Genomic_DNA"/>
</dbReference>
<keyword evidence="1" id="KW-0812">Transmembrane</keyword>
<name>A0A447KVK5_SEROD</name>
<dbReference type="KEGG" id="sof:NCTC11214_03770"/>
<accession>A0A447KVK5</accession>
<dbReference type="RefSeq" id="WP_004961330.1">
    <property type="nucleotide sequence ID" value="NZ_JAEKCK010000002.1"/>
</dbReference>
<sequence>MTLPIQSEKQSRQTPVTEDIPLLRLSWLLEKLGYVLMFSVVIAALAGVFADGILSDTRQQNVNGTLTVDYQRFARQGAQSQWRVKIKDDGDGPLTLMVSDSLTASYLIENIQPQSVQVTQRGNEILFSVPDDDRQQWHTFNLTLRAQDWGRFSASLADGETPPIVIHQWIYP</sequence>
<evidence type="ECO:0000313" key="3">
    <source>
        <dbReference type="Proteomes" id="UP000281391"/>
    </source>
</evidence>
<proteinExistence type="predicted"/>
<feature type="transmembrane region" description="Helical" evidence="1">
    <location>
        <begin position="32"/>
        <end position="54"/>
    </location>
</feature>
<keyword evidence="1" id="KW-0472">Membrane</keyword>
<evidence type="ECO:0000313" key="2">
    <source>
        <dbReference type="EMBL" id="VDZ61506.1"/>
    </source>
</evidence>
<gene>
    <name evidence="2" type="ORF">NCTC11214_03770</name>
</gene>
<organism evidence="2 3">
    <name type="scientific">Serratia odorifera</name>
    <dbReference type="NCBI Taxonomy" id="618"/>
    <lineage>
        <taxon>Bacteria</taxon>
        <taxon>Pseudomonadati</taxon>
        <taxon>Pseudomonadota</taxon>
        <taxon>Gammaproteobacteria</taxon>
        <taxon>Enterobacterales</taxon>
        <taxon>Yersiniaceae</taxon>
        <taxon>Serratia</taxon>
    </lineage>
</organism>
<dbReference type="AlphaFoldDB" id="A0A447KVK5"/>
<dbReference type="Proteomes" id="UP000281391">
    <property type="component" value="Chromosome"/>
</dbReference>
<protein>
    <submittedName>
        <fullName evidence="2">Uncharacterized protein</fullName>
    </submittedName>
</protein>
<evidence type="ECO:0000256" key="1">
    <source>
        <dbReference type="SAM" id="Phobius"/>
    </source>
</evidence>
<reference evidence="2 3" key="1">
    <citation type="submission" date="2018-12" db="EMBL/GenBank/DDBJ databases">
        <authorList>
            <consortium name="Pathogen Informatics"/>
        </authorList>
    </citation>
    <scope>NUCLEOTIDE SEQUENCE [LARGE SCALE GENOMIC DNA]</scope>
    <source>
        <strain evidence="2 3">NCTC11214</strain>
    </source>
</reference>